<gene>
    <name evidence="3" type="ORF">ACFO3M_01575</name>
</gene>
<evidence type="ECO:0000256" key="1">
    <source>
        <dbReference type="SAM" id="Phobius"/>
    </source>
</evidence>
<evidence type="ECO:0000313" key="4">
    <source>
        <dbReference type="Proteomes" id="UP001596025"/>
    </source>
</evidence>
<proteinExistence type="predicted"/>
<dbReference type="InterPro" id="IPR025509">
    <property type="entry name" value="DUF4396"/>
</dbReference>
<keyword evidence="1" id="KW-1133">Transmembrane helix</keyword>
<sequence length="165" mass="17193">MHSDHVHRMPTTDRHAGHGRNAVPWAAAVQATLHCLTGCAIGEVLGMVIGTSLGLSTWATVALAVALAFVFGYALTMRGVLRAGLTFRRALRVALAADTVSIAVMELVDNAVLVGVPGAMEAGVGSAFFWLSLAAALAVAFVVTLPVNRWLMGRGLGHAVVHAHH</sequence>
<evidence type="ECO:0000313" key="3">
    <source>
        <dbReference type="EMBL" id="MFC4692069.1"/>
    </source>
</evidence>
<feature type="transmembrane region" description="Helical" evidence="1">
    <location>
        <begin position="55"/>
        <end position="77"/>
    </location>
</feature>
<dbReference type="Pfam" id="PF14342">
    <property type="entry name" value="DUF4396"/>
    <property type="match status" value="1"/>
</dbReference>
<keyword evidence="1" id="KW-0472">Membrane</keyword>
<feature type="domain" description="DUF4396" evidence="2">
    <location>
        <begin position="25"/>
        <end position="156"/>
    </location>
</feature>
<organism evidence="3 4">
    <name type="scientific">Geodermatophilus arenarius</name>
    <dbReference type="NCBI Taxonomy" id="1137990"/>
    <lineage>
        <taxon>Bacteria</taxon>
        <taxon>Bacillati</taxon>
        <taxon>Actinomycetota</taxon>
        <taxon>Actinomycetes</taxon>
        <taxon>Geodermatophilales</taxon>
        <taxon>Geodermatophilaceae</taxon>
        <taxon>Geodermatophilus</taxon>
    </lineage>
</organism>
<protein>
    <submittedName>
        <fullName evidence="3">DUF4396 domain-containing protein</fullName>
    </submittedName>
</protein>
<comment type="caution">
    <text evidence="3">The sequence shown here is derived from an EMBL/GenBank/DDBJ whole genome shotgun (WGS) entry which is preliminary data.</text>
</comment>
<dbReference type="EMBL" id="JBHSGR010000001">
    <property type="protein sequence ID" value="MFC4692069.1"/>
    <property type="molecule type" value="Genomic_DNA"/>
</dbReference>
<reference evidence="4" key="1">
    <citation type="journal article" date="2019" name="Int. J. Syst. Evol. Microbiol.">
        <title>The Global Catalogue of Microorganisms (GCM) 10K type strain sequencing project: providing services to taxonomists for standard genome sequencing and annotation.</title>
        <authorList>
            <consortium name="The Broad Institute Genomics Platform"/>
            <consortium name="The Broad Institute Genome Sequencing Center for Infectious Disease"/>
            <person name="Wu L."/>
            <person name="Ma J."/>
        </authorList>
    </citation>
    <scope>NUCLEOTIDE SEQUENCE [LARGE SCALE GENOMIC DNA]</scope>
    <source>
        <strain evidence="4">CCUG 62763</strain>
    </source>
</reference>
<feature type="transmembrane region" description="Helical" evidence="1">
    <location>
        <begin position="89"/>
        <end position="108"/>
    </location>
</feature>
<accession>A0ABV9LD32</accession>
<keyword evidence="4" id="KW-1185">Reference proteome</keyword>
<evidence type="ECO:0000259" key="2">
    <source>
        <dbReference type="Pfam" id="PF14342"/>
    </source>
</evidence>
<name>A0ABV9LD32_9ACTN</name>
<keyword evidence="1" id="KW-0812">Transmembrane</keyword>
<dbReference type="Proteomes" id="UP001596025">
    <property type="component" value="Unassembled WGS sequence"/>
</dbReference>
<dbReference type="RefSeq" id="WP_387985464.1">
    <property type="nucleotide sequence ID" value="NZ_JBHSGR010000001.1"/>
</dbReference>
<feature type="transmembrane region" description="Helical" evidence="1">
    <location>
        <begin position="128"/>
        <end position="147"/>
    </location>
</feature>